<evidence type="ECO:0000313" key="1">
    <source>
        <dbReference type="EMBL" id="CDW38009.1"/>
    </source>
</evidence>
<sequence length="74" mass="8647">MEDIAVFLEYLDDMVIPVTIEDESKKNILFFIAGFICYSLSKTIKCQDCKIYYLVKSKNQIYSVLLIEILSRNI</sequence>
<organism evidence="1">
    <name type="scientific">Lepeophtheirus salmonis</name>
    <name type="common">Salmon louse</name>
    <name type="synonym">Caligus salmonis</name>
    <dbReference type="NCBI Taxonomy" id="72036"/>
    <lineage>
        <taxon>Eukaryota</taxon>
        <taxon>Metazoa</taxon>
        <taxon>Ecdysozoa</taxon>
        <taxon>Arthropoda</taxon>
        <taxon>Crustacea</taxon>
        <taxon>Multicrustacea</taxon>
        <taxon>Hexanauplia</taxon>
        <taxon>Copepoda</taxon>
        <taxon>Siphonostomatoida</taxon>
        <taxon>Caligidae</taxon>
        <taxon>Lepeophtheirus</taxon>
    </lineage>
</organism>
<dbReference type="AlphaFoldDB" id="A0A0K2UIB6"/>
<protein>
    <submittedName>
        <fullName evidence="1">Uncharacterized protein</fullName>
    </submittedName>
</protein>
<proteinExistence type="predicted"/>
<name>A0A0K2UIB6_LEPSM</name>
<reference evidence="1" key="1">
    <citation type="submission" date="2014-05" db="EMBL/GenBank/DDBJ databases">
        <authorList>
            <person name="Chronopoulou M."/>
        </authorList>
    </citation>
    <scope>NUCLEOTIDE SEQUENCE</scope>
    <source>
        <tissue evidence="1">Whole organism</tissue>
    </source>
</reference>
<accession>A0A0K2UIB6</accession>
<dbReference type="EMBL" id="HACA01020648">
    <property type="protein sequence ID" value="CDW38009.1"/>
    <property type="molecule type" value="Transcribed_RNA"/>
</dbReference>